<dbReference type="GO" id="GO:0000160">
    <property type="term" value="P:phosphorelay signal transduction system"/>
    <property type="evidence" value="ECO:0007669"/>
    <property type="project" value="InterPro"/>
</dbReference>
<evidence type="ECO:0000256" key="1">
    <source>
        <dbReference type="PROSITE-ProRule" id="PRU00169"/>
    </source>
</evidence>
<dbReference type="InterPro" id="IPR011006">
    <property type="entry name" value="CheY-like_superfamily"/>
</dbReference>
<evidence type="ECO:0000259" key="4">
    <source>
        <dbReference type="PROSITE" id="PS50110"/>
    </source>
</evidence>
<dbReference type="SUPFAM" id="SSF52172">
    <property type="entry name" value="CheY-like"/>
    <property type="match status" value="1"/>
</dbReference>
<proteinExistence type="predicted"/>
<keyword evidence="2" id="KW-0802">TPR repeat</keyword>
<gene>
    <name evidence="5" type="ORF">DGI_0643</name>
</gene>
<dbReference type="PROSITE" id="PS50005">
    <property type="entry name" value="TPR"/>
    <property type="match status" value="2"/>
</dbReference>
<keyword evidence="6" id="KW-1185">Reference proteome</keyword>
<dbReference type="KEGG" id="dgg:DGI_0643"/>
<feature type="modified residue" description="4-aspartylphosphate" evidence="1">
    <location>
        <position position="64"/>
    </location>
</feature>
<dbReference type="PANTHER" id="PTHR44366:SF1">
    <property type="entry name" value="UDP-N-ACETYLGLUCOSAMINE--PEPTIDE N-ACETYLGLUCOSAMINYLTRANSFERASE 110 KDA SUBUNIT"/>
    <property type="match status" value="1"/>
</dbReference>
<reference evidence="5 6" key="1">
    <citation type="journal article" date="2013" name="J. Bacteriol.">
        <title>Roles of HynAB and Ech, the only two hydrogenases found in the model sulfate reducer Desulfovibrio gigas.</title>
        <authorList>
            <person name="Morais-Silva F.O."/>
            <person name="Santos C.I."/>
            <person name="Rodrigues R."/>
            <person name="Pereira I.A."/>
            <person name="Rodrigues-Pousada C."/>
        </authorList>
    </citation>
    <scope>NUCLEOTIDE SEQUENCE [LARGE SCALE GENOMIC DNA]</scope>
    <source>
        <strain evidence="6">ATCC 19364 / DSM 1382 / NCIMB 9332 / VKM B-1759</strain>
    </source>
</reference>
<feature type="repeat" description="TPR" evidence="2">
    <location>
        <begin position="173"/>
        <end position="206"/>
    </location>
</feature>
<keyword evidence="1" id="KW-0597">Phosphoprotein</keyword>
<dbReference type="InterPro" id="IPR037919">
    <property type="entry name" value="OGT"/>
</dbReference>
<dbReference type="Pfam" id="PF13432">
    <property type="entry name" value="TPR_16"/>
    <property type="match status" value="1"/>
</dbReference>
<evidence type="ECO:0000256" key="2">
    <source>
        <dbReference type="PROSITE-ProRule" id="PRU00339"/>
    </source>
</evidence>
<dbReference type="PATRIC" id="fig|1121448.10.peg.646"/>
<dbReference type="GO" id="GO:0006493">
    <property type="term" value="P:protein O-linked glycosylation"/>
    <property type="evidence" value="ECO:0007669"/>
    <property type="project" value="InterPro"/>
</dbReference>
<dbReference type="SUPFAM" id="SSF48452">
    <property type="entry name" value="TPR-like"/>
    <property type="match status" value="1"/>
</dbReference>
<reference evidence="6" key="2">
    <citation type="submission" date="2013-07" db="EMBL/GenBank/DDBJ databases">
        <authorList>
            <person name="Morais-Silva F.O."/>
            <person name="Rezende A.M."/>
            <person name="Pimentel C."/>
            <person name="Resende D.M."/>
            <person name="Santos C.I."/>
            <person name="Clemente C."/>
            <person name="de Oliveira L.M."/>
            <person name="da Silva S.M."/>
            <person name="Costa D.A."/>
            <person name="Varela-Raposo A."/>
            <person name="Horacio E.C.A."/>
            <person name="Matos M."/>
            <person name="Flores O."/>
            <person name="Ruiz J.C."/>
            <person name="Rodrigues-Pousada C."/>
        </authorList>
    </citation>
    <scope>NUCLEOTIDE SEQUENCE [LARGE SCALE GENOMIC DNA]</scope>
    <source>
        <strain evidence="6">ATCC 19364 / DSM 1382 / NCIMB 9332 / VKM B-1759</strain>
    </source>
</reference>
<feature type="domain" description="Response regulatory" evidence="4">
    <location>
        <begin position="14"/>
        <end position="131"/>
    </location>
</feature>
<protein>
    <submittedName>
        <fullName evidence="5">Putative response regulator receiver</fullName>
    </submittedName>
</protein>
<dbReference type="OrthoDB" id="5469454at2"/>
<dbReference type="InterPro" id="IPR011990">
    <property type="entry name" value="TPR-like_helical_dom_sf"/>
</dbReference>
<feature type="repeat" description="TPR" evidence="2">
    <location>
        <begin position="261"/>
        <end position="294"/>
    </location>
</feature>
<dbReference type="SMART" id="SM00448">
    <property type="entry name" value="REC"/>
    <property type="match status" value="1"/>
</dbReference>
<sequence length="367" mass="41707">MRPAGLEGRRATKRVLIVSANRAHVERDKAILRRLSLEVARTFASAVEAYNFLLSSPCDLLFCDHEVKSLDALHLVRTMKASPSLRRIPVVMVTLKNSRQDVLDAVAAGCAGYVLRPYSDEIFERHSQTALQLASFNAIEQRRLNDAKLMLETGDLDEAIEEFQELASKQGEAQRYYDLGCRHLSEERFGQAIVAFQQALRLNDLFVEAYEGMAEAYKRKGDINISQQFLKKAAAMYAEADRMEKVKEVFIDILKMDDRAPNPFNTLGVRLRKAGNIPGAIRAYKQALALTPKDEHIYYNLAKAFYFKEDLKLALEWVTRALRLNAAFPEAQQMYRRLKGEPWPTLPGKQAPRPVSELVTDDLQLKE</sequence>
<dbReference type="eggNOG" id="COG0457">
    <property type="taxonomic scope" value="Bacteria"/>
</dbReference>
<dbReference type="Pfam" id="PF00072">
    <property type="entry name" value="Response_reg"/>
    <property type="match status" value="1"/>
</dbReference>
<evidence type="ECO:0000313" key="5">
    <source>
        <dbReference type="EMBL" id="AGW12550.1"/>
    </source>
</evidence>
<dbReference type="Gene3D" id="1.25.40.10">
    <property type="entry name" value="Tetratricopeptide repeat domain"/>
    <property type="match status" value="2"/>
</dbReference>
<evidence type="ECO:0000313" key="6">
    <source>
        <dbReference type="Proteomes" id="UP000016587"/>
    </source>
</evidence>
<dbReference type="RefSeq" id="WP_021759216.1">
    <property type="nucleotide sequence ID" value="NC_022444.1"/>
</dbReference>
<dbReference type="InterPro" id="IPR001789">
    <property type="entry name" value="Sig_transdc_resp-reg_receiver"/>
</dbReference>
<dbReference type="AlphaFoldDB" id="T2G7J5"/>
<feature type="region of interest" description="Disordered" evidence="3">
    <location>
        <begin position="341"/>
        <end position="367"/>
    </location>
</feature>
<dbReference type="Proteomes" id="UP000016587">
    <property type="component" value="Chromosome"/>
</dbReference>
<name>T2G7J5_MEGG1</name>
<dbReference type="Pfam" id="PF13414">
    <property type="entry name" value="TPR_11"/>
    <property type="match status" value="1"/>
</dbReference>
<organism evidence="5 6">
    <name type="scientific">Megalodesulfovibrio gigas (strain ATCC 19364 / DSM 1382 / NCIMB 9332 / VKM B-1759)</name>
    <name type="common">Desulfovibrio gigas</name>
    <dbReference type="NCBI Taxonomy" id="1121448"/>
    <lineage>
        <taxon>Bacteria</taxon>
        <taxon>Pseudomonadati</taxon>
        <taxon>Thermodesulfobacteriota</taxon>
        <taxon>Desulfovibrionia</taxon>
        <taxon>Desulfovibrionales</taxon>
        <taxon>Desulfovibrionaceae</taxon>
        <taxon>Megalodesulfovibrio</taxon>
    </lineage>
</organism>
<dbReference type="PANTHER" id="PTHR44366">
    <property type="entry name" value="UDP-N-ACETYLGLUCOSAMINE--PEPTIDE N-ACETYLGLUCOSAMINYLTRANSFERASE 110 KDA SUBUNIT"/>
    <property type="match status" value="1"/>
</dbReference>
<dbReference type="STRING" id="1121448.DGI_0643"/>
<accession>T2G7J5</accession>
<dbReference type="EMBL" id="CP006585">
    <property type="protein sequence ID" value="AGW12550.1"/>
    <property type="molecule type" value="Genomic_DNA"/>
</dbReference>
<dbReference type="HOGENOM" id="CLU_058595_0_0_7"/>
<dbReference type="InterPro" id="IPR019734">
    <property type="entry name" value="TPR_rpt"/>
</dbReference>
<dbReference type="SMART" id="SM00028">
    <property type="entry name" value="TPR"/>
    <property type="match status" value="4"/>
</dbReference>
<evidence type="ECO:0000256" key="3">
    <source>
        <dbReference type="SAM" id="MobiDB-lite"/>
    </source>
</evidence>
<dbReference type="eggNOG" id="COG3706">
    <property type="taxonomic scope" value="Bacteria"/>
</dbReference>
<dbReference type="Gene3D" id="3.40.50.2300">
    <property type="match status" value="1"/>
</dbReference>
<dbReference type="GO" id="GO:0097363">
    <property type="term" value="F:protein O-acetylglucosaminyltransferase activity"/>
    <property type="evidence" value="ECO:0007669"/>
    <property type="project" value="TreeGrafter"/>
</dbReference>
<dbReference type="PROSITE" id="PS50110">
    <property type="entry name" value="RESPONSE_REGULATORY"/>
    <property type="match status" value="1"/>
</dbReference>